<evidence type="ECO:0000256" key="2">
    <source>
        <dbReference type="ARBA" id="ARBA00022723"/>
    </source>
</evidence>
<sequence>MRCNSPCQAAEMEDPRNVEIMGIYESILERKRHDSERSSGSTLEQNDIEAVEALVCMSSWGQRTQKGDLLKIRPLTPASDTDSVHCESVPPVLQRDYHSLSLLCMTPPHSPGESGNAAPVPQLTYTKPTAVTVNTGVYTVNTMTAKPALVNIQEFSCKKPLLTEPSVAHHCRSVATSVIRHTADNSPCNHIPSSPLIERLDSSSQNFRTEVKGKVSSQCRHTKDMCTSTDFASKCFLQQNLPLTKDQQQAVPSLSLPCAPDKVDTEHQKLVRPLPARLPSVPVTNTPVICQMFPVNGAGRGGGGGGVISAFIQTQSNCVKPAVTQMSPVSQPLLMGASMPQGTVMFVLPQPSITPPSLGQHTVMTVGNTKLLPLAPAPVFVSSGQNCVPQMDFSRRRNYVCSFTGCRKTYFKSSHLKAHLRTHTGEKPFNCNWEGCDKKFARSDELSRHRRTHTGEKKFKCPVCDRRFMRSDHLTKHARRHMTTKKVPNWQAEVNKLNKIAASAPSVRNSAIPMTSVLISPPTSA</sequence>
<evidence type="ECO:0000313" key="10">
    <source>
        <dbReference type="Proteomes" id="UP000288216"/>
    </source>
</evidence>
<dbReference type="Pfam" id="PF00096">
    <property type="entry name" value="zf-C2H2"/>
    <property type="match status" value="3"/>
</dbReference>
<feature type="domain" description="C2H2-type" evidence="8">
    <location>
        <begin position="459"/>
        <end position="486"/>
    </location>
</feature>
<dbReference type="STRING" id="75743.A0A401PB35"/>
<dbReference type="GO" id="GO:0005634">
    <property type="term" value="C:nucleus"/>
    <property type="evidence" value="ECO:0007669"/>
    <property type="project" value="UniProtKB-SubCell"/>
</dbReference>
<evidence type="ECO:0000256" key="1">
    <source>
        <dbReference type="ARBA" id="ARBA00004123"/>
    </source>
</evidence>
<dbReference type="EMBL" id="BFAA01001794">
    <property type="protein sequence ID" value="GCB70337.1"/>
    <property type="molecule type" value="Genomic_DNA"/>
</dbReference>
<dbReference type="PROSITE" id="PS50157">
    <property type="entry name" value="ZINC_FINGER_C2H2_2"/>
    <property type="match status" value="3"/>
</dbReference>
<keyword evidence="10" id="KW-1185">Reference proteome</keyword>
<proteinExistence type="predicted"/>
<dbReference type="OMA" id="SWQADIR"/>
<dbReference type="PANTHER" id="PTHR23235:SF65">
    <property type="entry name" value="KRUEPPEL-LIKE FACTOR 11"/>
    <property type="match status" value="1"/>
</dbReference>
<keyword evidence="3" id="KW-0677">Repeat</keyword>
<dbReference type="GO" id="GO:0008270">
    <property type="term" value="F:zinc ion binding"/>
    <property type="evidence" value="ECO:0007669"/>
    <property type="project" value="UniProtKB-KW"/>
</dbReference>
<dbReference type="Proteomes" id="UP000288216">
    <property type="component" value="Unassembled WGS sequence"/>
</dbReference>
<dbReference type="FunFam" id="3.30.160.60:FF:000926">
    <property type="entry name" value="Kruppel like factor 13"/>
    <property type="match status" value="1"/>
</dbReference>
<dbReference type="OrthoDB" id="654211at2759"/>
<dbReference type="InterPro" id="IPR013087">
    <property type="entry name" value="Znf_C2H2_type"/>
</dbReference>
<evidence type="ECO:0000259" key="8">
    <source>
        <dbReference type="PROSITE" id="PS50157"/>
    </source>
</evidence>
<dbReference type="SMART" id="SM00355">
    <property type="entry name" value="ZnF_C2H2"/>
    <property type="match status" value="3"/>
</dbReference>
<keyword evidence="5" id="KW-0862">Zinc</keyword>
<dbReference type="InterPro" id="IPR036236">
    <property type="entry name" value="Znf_C2H2_sf"/>
</dbReference>
<dbReference type="FunFam" id="3.30.160.60:FF:000018">
    <property type="entry name" value="Krueppel-like factor 15"/>
    <property type="match status" value="1"/>
</dbReference>
<dbReference type="CDD" id="cd21584">
    <property type="entry name" value="KLF11_N"/>
    <property type="match status" value="1"/>
</dbReference>
<accession>A0A401PB35</accession>
<evidence type="ECO:0000256" key="5">
    <source>
        <dbReference type="ARBA" id="ARBA00022833"/>
    </source>
</evidence>
<dbReference type="FunFam" id="3.30.160.60:FF:000134">
    <property type="entry name" value="Krueppel-like factor 11"/>
    <property type="match status" value="1"/>
</dbReference>
<protein>
    <recommendedName>
        <fullName evidence="8">C2H2-type domain-containing protein</fullName>
    </recommendedName>
</protein>
<dbReference type="PANTHER" id="PTHR23235">
    <property type="entry name" value="KRUEPPEL-LIKE TRANSCRIPTION FACTOR"/>
    <property type="match status" value="1"/>
</dbReference>
<organism evidence="9 10">
    <name type="scientific">Scyliorhinus torazame</name>
    <name type="common">Cloudy catshark</name>
    <name type="synonym">Catulus torazame</name>
    <dbReference type="NCBI Taxonomy" id="75743"/>
    <lineage>
        <taxon>Eukaryota</taxon>
        <taxon>Metazoa</taxon>
        <taxon>Chordata</taxon>
        <taxon>Craniata</taxon>
        <taxon>Vertebrata</taxon>
        <taxon>Chondrichthyes</taxon>
        <taxon>Elasmobranchii</taxon>
        <taxon>Galeomorphii</taxon>
        <taxon>Galeoidea</taxon>
        <taxon>Carcharhiniformes</taxon>
        <taxon>Scyliorhinidae</taxon>
        <taxon>Scyliorhinus</taxon>
    </lineage>
</organism>
<keyword evidence="4 7" id="KW-0863">Zinc-finger</keyword>
<gene>
    <name evidence="9" type="ORF">scyTo_0005652</name>
</gene>
<evidence type="ECO:0000313" key="9">
    <source>
        <dbReference type="EMBL" id="GCB70337.1"/>
    </source>
</evidence>
<comment type="caution">
    <text evidence="9">The sequence shown here is derived from an EMBL/GenBank/DDBJ whole genome shotgun (WGS) entry which is preliminary data.</text>
</comment>
<dbReference type="GO" id="GO:0000978">
    <property type="term" value="F:RNA polymerase II cis-regulatory region sequence-specific DNA binding"/>
    <property type="evidence" value="ECO:0007669"/>
    <property type="project" value="TreeGrafter"/>
</dbReference>
<feature type="domain" description="C2H2-type" evidence="8">
    <location>
        <begin position="429"/>
        <end position="458"/>
    </location>
</feature>
<name>A0A401PB35_SCYTO</name>
<dbReference type="PROSITE" id="PS00028">
    <property type="entry name" value="ZINC_FINGER_C2H2_1"/>
    <property type="match status" value="3"/>
</dbReference>
<feature type="domain" description="C2H2-type" evidence="8">
    <location>
        <begin position="399"/>
        <end position="428"/>
    </location>
</feature>
<keyword evidence="6" id="KW-0539">Nucleus</keyword>
<evidence type="ECO:0000256" key="4">
    <source>
        <dbReference type="ARBA" id="ARBA00022771"/>
    </source>
</evidence>
<evidence type="ECO:0000256" key="6">
    <source>
        <dbReference type="ARBA" id="ARBA00023242"/>
    </source>
</evidence>
<dbReference type="AlphaFoldDB" id="A0A401PB35"/>
<reference evidence="9 10" key="1">
    <citation type="journal article" date="2018" name="Nat. Ecol. Evol.">
        <title>Shark genomes provide insights into elasmobranch evolution and the origin of vertebrates.</title>
        <authorList>
            <person name="Hara Y"/>
            <person name="Yamaguchi K"/>
            <person name="Onimaru K"/>
            <person name="Kadota M"/>
            <person name="Koyanagi M"/>
            <person name="Keeley SD"/>
            <person name="Tatsumi K"/>
            <person name="Tanaka K"/>
            <person name="Motone F"/>
            <person name="Kageyama Y"/>
            <person name="Nozu R"/>
            <person name="Adachi N"/>
            <person name="Nishimura O"/>
            <person name="Nakagawa R"/>
            <person name="Tanegashima C"/>
            <person name="Kiyatake I"/>
            <person name="Matsumoto R"/>
            <person name="Murakumo K"/>
            <person name="Nishida K"/>
            <person name="Terakita A"/>
            <person name="Kuratani S"/>
            <person name="Sato K"/>
            <person name="Hyodo S Kuraku.S."/>
        </authorList>
    </citation>
    <scope>NUCLEOTIDE SEQUENCE [LARGE SCALE GENOMIC DNA]</scope>
</reference>
<dbReference type="SUPFAM" id="SSF57667">
    <property type="entry name" value="beta-beta-alpha zinc fingers"/>
    <property type="match status" value="2"/>
</dbReference>
<comment type="subcellular location">
    <subcellularLocation>
        <location evidence="1">Nucleus</location>
    </subcellularLocation>
</comment>
<dbReference type="GO" id="GO:0000981">
    <property type="term" value="F:DNA-binding transcription factor activity, RNA polymerase II-specific"/>
    <property type="evidence" value="ECO:0007669"/>
    <property type="project" value="TreeGrafter"/>
</dbReference>
<keyword evidence="2" id="KW-0479">Metal-binding</keyword>
<evidence type="ECO:0000256" key="3">
    <source>
        <dbReference type="ARBA" id="ARBA00022737"/>
    </source>
</evidence>
<dbReference type="Gene3D" id="3.30.160.60">
    <property type="entry name" value="Classic Zinc Finger"/>
    <property type="match status" value="3"/>
</dbReference>
<evidence type="ECO:0000256" key="7">
    <source>
        <dbReference type="PROSITE-ProRule" id="PRU00042"/>
    </source>
</evidence>